<keyword evidence="1" id="KW-0472">Membrane</keyword>
<gene>
    <name evidence="2" type="ORF">DM02DRAFT_618986</name>
</gene>
<feature type="transmembrane region" description="Helical" evidence="1">
    <location>
        <begin position="6"/>
        <end position="25"/>
    </location>
</feature>
<name>A0A2V1D741_9PLEO</name>
<accession>A0A2V1D741</accession>
<reference evidence="2 3" key="1">
    <citation type="journal article" date="2018" name="Sci. Rep.">
        <title>Comparative genomics provides insights into the lifestyle and reveals functional heterogeneity of dark septate endophytic fungi.</title>
        <authorList>
            <person name="Knapp D.G."/>
            <person name="Nemeth J.B."/>
            <person name="Barry K."/>
            <person name="Hainaut M."/>
            <person name="Henrissat B."/>
            <person name="Johnson J."/>
            <person name="Kuo A."/>
            <person name="Lim J.H.P."/>
            <person name="Lipzen A."/>
            <person name="Nolan M."/>
            <person name="Ohm R.A."/>
            <person name="Tamas L."/>
            <person name="Grigoriev I.V."/>
            <person name="Spatafora J.W."/>
            <person name="Nagy L.G."/>
            <person name="Kovacs G.M."/>
        </authorList>
    </citation>
    <scope>NUCLEOTIDE SEQUENCE [LARGE SCALE GENOMIC DNA]</scope>
    <source>
        <strain evidence="2 3">DSE2036</strain>
    </source>
</reference>
<evidence type="ECO:0000313" key="2">
    <source>
        <dbReference type="EMBL" id="PVH93871.1"/>
    </source>
</evidence>
<keyword evidence="1" id="KW-0812">Transmembrane</keyword>
<evidence type="ECO:0000256" key="1">
    <source>
        <dbReference type="SAM" id="Phobius"/>
    </source>
</evidence>
<dbReference type="AlphaFoldDB" id="A0A2V1D741"/>
<feature type="transmembrane region" description="Helical" evidence="1">
    <location>
        <begin position="32"/>
        <end position="51"/>
    </location>
</feature>
<keyword evidence="3" id="KW-1185">Reference proteome</keyword>
<proteinExistence type="predicted"/>
<keyword evidence="1" id="KW-1133">Transmembrane helix</keyword>
<organism evidence="2 3">
    <name type="scientific">Periconia macrospinosa</name>
    <dbReference type="NCBI Taxonomy" id="97972"/>
    <lineage>
        <taxon>Eukaryota</taxon>
        <taxon>Fungi</taxon>
        <taxon>Dikarya</taxon>
        <taxon>Ascomycota</taxon>
        <taxon>Pezizomycotina</taxon>
        <taxon>Dothideomycetes</taxon>
        <taxon>Pleosporomycetidae</taxon>
        <taxon>Pleosporales</taxon>
        <taxon>Massarineae</taxon>
        <taxon>Periconiaceae</taxon>
        <taxon>Periconia</taxon>
    </lineage>
</organism>
<dbReference type="Proteomes" id="UP000244855">
    <property type="component" value="Unassembled WGS sequence"/>
</dbReference>
<protein>
    <submittedName>
        <fullName evidence="2">Uncharacterized protein</fullName>
    </submittedName>
</protein>
<evidence type="ECO:0000313" key="3">
    <source>
        <dbReference type="Proteomes" id="UP000244855"/>
    </source>
</evidence>
<sequence>MPSSTHHAQSFAWATTAAVACAGLAHRRRPSHIIAVVAATESVVVLVGWFVL</sequence>
<dbReference type="EMBL" id="KZ805562">
    <property type="protein sequence ID" value="PVH93871.1"/>
    <property type="molecule type" value="Genomic_DNA"/>
</dbReference>